<feature type="region of interest" description="Disordered" evidence="6">
    <location>
        <begin position="1"/>
        <end position="21"/>
    </location>
</feature>
<evidence type="ECO:0000313" key="8">
    <source>
        <dbReference type="EMBL" id="TDL27115.1"/>
    </source>
</evidence>
<keyword evidence="9" id="KW-1185">Reference proteome</keyword>
<comment type="subcellular location">
    <subcellularLocation>
        <location evidence="1">Membrane</location>
        <topology evidence="1">Multi-pass membrane protein</topology>
    </subcellularLocation>
</comment>
<dbReference type="Pfam" id="PF01226">
    <property type="entry name" value="Form_Nir_trans"/>
    <property type="match status" value="1"/>
</dbReference>
<keyword evidence="4 7" id="KW-0472">Membrane</keyword>
<dbReference type="InterPro" id="IPR024002">
    <property type="entry name" value="For/NO2_transpt_CS"/>
</dbReference>
<sequence length="357" mass="38808">MNTLPTNLGSPKLTRQASTHSPLSGDMLSGLSLEDAILHNAIKKTSNPLDKSFFLGVMAGVWVGFGGIAGLSVAGGIPVSVRNDWPFLPKLAIALFFPFALHLILMFGGELFTGNIMILGVGLLNRVISPRRVLLNLITVYLGNWSGCLLTAYFFGYKTEIFAHEPYTSYLQSFTISKIEGHGWGVLFLRAIPANTLVCMAVVLALAARDTAGKIMAAYFPVILFVVSSFEHCVANMFFISVGLMYGAPSTIARLWFNQSAAVLGNIVGGFLIIACSEHSMNHWQSLLPAVLGEGDFGKEEGTLAAHDVESTRRAQDFAGHQEADDGKEVMRQRLRERSGSLGSVRKDILPRRRTLT</sequence>
<dbReference type="PANTHER" id="PTHR30520:SF6">
    <property type="entry name" value="FORMATE_NITRATE FAMILY TRANSPORTER (EUROFUNG)"/>
    <property type="match status" value="1"/>
</dbReference>
<dbReference type="EMBL" id="ML170160">
    <property type="protein sequence ID" value="TDL27115.1"/>
    <property type="molecule type" value="Genomic_DNA"/>
</dbReference>
<evidence type="ECO:0000256" key="2">
    <source>
        <dbReference type="ARBA" id="ARBA00022692"/>
    </source>
</evidence>
<feature type="transmembrane region" description="Helical" evidence="7">
    <location>
        <begin position="91"/>
        <end position="112"/>
    </location>
</feature>
<evidence type="ECO:0000256" key="3">
    <source>
        <dbReference type="ARBA" id="ARBA00022989"/>
    </source>
</evidence>
<evidence type="ECO:0000256" key="4">
    <source>
        <dbReference type="ARBA" id="ARBA00023136"/>
    </source>
</evidence>
<evidence type="ECO:0000256" key="5">
    <source>
        <dbReference type="ARBA" id="ARBA00049660"/>
    </source>
</evidence>
<feature type="transmembrane region" description="Helical" evidence="7">
    <location>
        <begin position="133"/>
        <end position="155"/>
    </location>
</feature>
<accession>A0A4Y7QI51</accession>
<dbReference type="GO" id="GO:0005886">
    <property type="term" value="C:plasma membrane"/>
    <property type="evidence" value="ECO:0007669"/>
    <property type="project" value="TreeGrafter"/>
</dbReference>
<feature type="transmembrane region" description="Helical" evidence="7">
    <location>
        <begin position="219"/>
        <end position="244"/>
    </location>
</feature>
<dbReference type="PANTHER" id="PTHR30520">
    <property type="entry name" value="FORMATE TRANSPORTER-RELATED"/>
    <property type="match status" value="1"/>
</dbReference>
<dbReference type="InterPro" id="IPR023271">
    <property type="entry name" value="Aquaporin-like"/>
</dbReference>
<dbReference type="VEuPathDB" id="FungiDB:BD410DRAFT_763442"/>
<dbReference type="Gene3D" id="1.20.1080.10">
    <property type="entry name" value="Glycerol uptake facilitator protein"/>
    <property type="match status" value="1"/>
</dbReference>
<evidence type="ECO:0008006" key="10">
    <source>
        <dbReference type="Google" id="ProtNLM"/>
    </source>
</evidence>
<dbReference type="SUPFAM" id="SSF82199">
    <property type="entry name" value="SET domain"/>
    <property type="match status" value="1"/>
</dbReference>
<protein>
    <recommendedName>
        <fullName evidence="10">Formate/nitrite transporter</fullName>
    </recommendedName>
</protein>
<dbReference type="AlphaFoldDB" id="A0A4Y7QI51"/>
<evidence type="ECO:0000313" key="9">
    <source>
        <dbReference type="Proteomes" id="UP000294933"/>
    </source>
</evidence>
<feature type="transmembrane region" description="Helical" evidence="7">
    <location>
        <begin position="256"/>
        <end position="276"/>
    </location>
</feature>
<keyword evidence="2 7" id="KW-0812">Transmembrane</keyword>
<evidence type="ECO:0000256" key="1">
    <source>
        <dbReference type="ARBA" id="ARBA00004141"/>
    </source>
</evidence>
<proteinExistence type="inferred from homology"/>
<dbReference type="InterPro" id="IPR046341">
    <property type="entry name" value="SET_dom_sf"/>
</dbReference>
<dbReference type="GO" id="GO:0015499">
    <property type="term" value="F:formate transmembrane transporter activity"/>
    <property type="evidence" value="ECO:0007669"/>
    <property type="project" value="TreeGrafter"/>
</dbReference>
<dbReference type="InterPro" id="IPR000292">
    <property type="entry name" value="For/NO2_transpt"/>
</dbReference>
<keyword evidence="3 7" id="KW-1133">Transmembrane helix</keyword>
<reference evidence="8 9" key="1">
    <citation type="submission" date="2018-06" db="EMBL/GenBank/DDBJ databases">
        <title>A transcriptomic atlas of mushroom development highlights an independent origin of complex multicellularity.</title>
        <authorList>
            <consortium name="DOE Joint Genome Institute"/>
            <person name="Krizsan K."/>
            <person name="Almasi E."/>
            <person name="Merenyi Z."/>
            <person name="Sahu N."/>
            <person name="Viragh M."/>
            <person name="Koszo T."/>
            <person name="Mondo S."/>
            <person name="Kiss B."/>
            <person name="Balint B."/>
            <person name="Kues U."/>
            <person name="Barry K."/>
            <person name="Hegedus J.C."/>
            <person name="Henrissat B."/>
            <person name="Johnson J."/>
            <person name="Lipzen A."/>
            <person name="Ohm R."/>
            <person name="Nagy I."/>
            <person name="Pangilinan J."/>
            <person name="Yan J."/>
            <person name="Xiong Y."/>
            <person name="Grigoriev I.V."/>
            <person name="Hibbett D.S."/>
            <person name="Nagy L.G."/>
        </authorList>
    </citation>
    <scope>NUCLEOTIDE SEQUENCE [LARGE SCALE GENOMIC DNA]</scope>
    <source>
        <strain evidence="8 9">SZMC22713</strain>
    </source>
</reference>
<feature type="transmembrane region" description="Helical" evidence="7">
    <location>
        <begin position="53"/>
        <end position="79"/>
    </location>
</feature>
<organism evidence="8 9">
    <name type="scientific">Rickenella mellea</name>
    <dbReference type="NCBI Taxonomy" id="50990"/>
    <lineage>
        <taxon>Eukaryota</taxon>
        <taxon>Fungi</taxon>
        <taxon>Dikarya</taxon>
        <taxon>Basidiomycota</taxon>
        <taxon>Agaricomycotina</taxon>
        <taxon>Agaricomycetes</taxon>
        <taxon>Hymenochaetales</taxon>
        <taxon>Rickenellaceae</taxon>
        <taxon>Rickenella</taxon>
    </lineage>
</organism>
<dbReference type="OrthoDB" id="4829at2759"/>
<evidence type="ECO:0000256" key="7">
    <source>
        <dbReference type="SAM" id="Phobius"/>
    </source>
</evidence>
<comment type="similarity">
    <text evidence="5">Belongs to the FNT transporter (TC 1.A.16) family.</text>
</comment>
<name>A0A4Y7QI51_9AGAM</name>
<dbReference type="STRING" id="50990.A0A4Y7QI51"/>
<feature type="transmembrane region" description="Helical" evidence="7">
    <location>
        <begin position="187"/>
        <end position="207"/>
    </location>
</feature>
<evidence type="ECO:0000256" key="6">
    <source>
        <dbReference type="SAM" id="MobiDB-lite"/>
    </source>
</evidence>
<dbReference type="Proteomes" id="UP000294933">
    <property type="component" value="Unassembled WGS sequence"/>
</dbReference>
<dbReference type="PROSITE" id="PS01005">
    <property type="entry name" value="FORMATE_NITRITE_TP_1"/>
    <property type="match status" value="1"/>
</dbReference>
<gene>
    <name evidence="8" type="ORF">BD410DRAFT_763442</name>
</gene>